<name>A0A6J4TRF2_9ACTN</name>
<dbReference type="NCBIfam" id="TIGR00254">
    <property type="entry name" value="GGDEF"/>
    <property type="match status" value="1"/>
</dbReference>
<dbReference type="InterPro" id="IPR029787">
    <property type="entry name" value="Nucleotide_cyclase"/>
</dbReference>
<evidence type="ECO:0000259" key="1">
    <source>
        <dbReference type="PROSITE" id="PS50887"/>
    </source>
</evidence>
<evidence type="ECO:0000313" key="2">
    <source>
        <dbReference type="EMBL" id="CAA9528805.1"/>
    </source>
</evidence>
<dbReference type="InterPro" id="IPR029016">
    <property type="entry name" value="GAF-like_dom_sf"/>
</dbReference>
<reference evidence="2" key="1">
    <citation type="submission" date="2020-02" db="EMBL/GenBank/DDBJ databases">
        <authorList>
            <person name="Meier V. D."/>
        </authorList>
    </citation>
    <scope>NUCLEOTIDE SEQUENCE</scope>
    <source>
        <strain evidence="2">AVDCRST_MAG13</strain>
    </source>
</reference>
<dbReference type="FunFam" id="3.30.70.270:FF:000001">
    <property type="entry name" value="Diguanylate cyclase domain protein"/>
    <property type="match status" value="1"/>
</dbReference>
<dbReference type="Gene3D" id="3.30.450.40">
    <property type="match status" value="1"/>
</dbReference>
<dbReference type="EMBL" id="CADCVO010000611">
    <property type="protein sequence ID" value="CAA9528805.1"/>
    <property type="molecule type" value="Genomic_DNA"/>
</dbReference>
<accession>A0A6J4TRF2</accession>
<dbReference type="AlphaFoldDB" id="A0A6J4TRF2"/>
<dbReference type="Pfam" id="PF00990">
    <property type="entry name" value="GGDEF"/>
    <property type="match status" value="1"/>
</dbReference>
<dbReference type="SUPFAM" id="SSF55073">
    <property type="entry name" value="Nucleotide cyclase"/>
    <property type="match status" value="1"/>
</dbReference>
<gene>
    <name evidence="2" type="ORF">AVDCRST_MAG13-3977</name>
</gene>
<dbReference type="GO" id="GO:1902201">
    <property type="term" value="P:negative regulation of bacterial-type flagellum-dependent cell motility"/>
    <property type="evidence" value="ECO:0007669"/>
    <property type="project" value="TreeGrafter"/>
</dbReference>
<dbReference type="PANTHER" id="PTHR45138">
    <property type="entry name" value="REGULATORY COMPONENTS OF SENSORY TRANSDUCTION SYSTEM"/>
    <property type="match status" value="1"/>
</dbReference>
<dbReference type="InterPro" id="IPR043128">
    <property type="entry name" value="Rev_trsase/Diguanyl_cyclase"/>
</dbReference>
<dbReference type="InterPro" id="IPR000160">
    <property type="entry name" value="GGDEF_dom"/>
</dbReference>
<proteinExistence type="predicted"/>
<dbReference type="InterPro" id="IPR050469">
    <property type="entry name" value="Diguanylate_Cyclase"/>
</dbReference>
<organism evidence="2">
    <name type="scientific">uncultured Solirubrobacteraceae bacterium</name>
    <dbReference type="NCBI Taxonomy" id="1162706"/>
    <lineage>
        <taxon>Bacteria</taxon>
        <taxon>Bacillati</taxon>
        <taxon>Actinomycetota</taxon>
        <taxon>Thermoleophilia</taxon>
        <taxon>Solirubrobacterales</taxon>
        <taxon>Solirubrobacteraceae</taxon>
        <taxon>environmental samples</taxon>
    </lineage>
</organism>
<dbReference type="CDD" id="cd01949">
    <property type="entry name" value="GGDEF"/>
    <property type="match status" value="1"/>
</dbReference>
<dbReference type="Gene3D" id="3.30.70.270">
    <property type="match status" value="1"/>
</dbReference>
<dbReference type="GO" id="GO:0043709">
    <property type="term" value="P:cell adhesion involved in single-species biofilm formation"/>
    <property type="evidence" value="ECO:0007669"/>
    <property type="project" value="TreeGrafter"/>
</dbReference>
<sequence length="327" mass="34823">MKAHASPVPALVPNPADLHAAAVILRDGVDARGSLCEAAARMVHADVANLWEPRGEWLELTAGTDPALVPGEARMPLGGNSAAATAIRSGRGGFVQNAIGHPDVDGALVRRLRLRSVMAEPVTVRSARLGTLVLGWRHHVDPPDPLSGAHIALLAAQAAKAVEHAQLADRLEELALTDPLTGLPNRRGLARELDREMARASRDGRALGFALLDLDRFKAFNDAHGHHAGDRLLVRAARTWTAQLRRPDVLARYGGEEFVLLLPACAGAADAEVACDRVRRSTPGEQTASAGVAVWDGTEPPHSLFERADRALYAAKEDGRDRTALAV</sequence>
<feature type="domain" description="GGDEF" evidence="1">
    <location>
        <begin position="205"/>
        <end position="327"/>
    </location>
</feature>
<dbReference type="GO" id="GO:0052621">
    <property type="term" value="F:diguanylate cyclase activity"/>
    <property type="evidence" value="ECO:0007669"/>
    <property type="project" value="TreeGrafter"/>
</dbReference>
<protein>
    <recommendedName>
        <fullName evidence="1">GGDEF domain-containing protein</fullName>
    </recommendedName>
</protein>
<dbReference type="PANTHER" id="PTHR45138:SF9">
    <property type="entry name" value="DIGUANYLATE CYCLASE DGCM-RELATED"/>
    <property type="match status" value="1"/>
</dbReference>
<dbReference type="GO" id="GO:0005886">
    <property type="term" value="C:plasma membrane"/>
    <property type="evidence" value="ECO:0007669"/>
    <property type="project" value="TreeGrafter"/>
</dbReference>
<dbReference type="PROSITE" id="PS50887">
    <property type="entry name" value="GGDEF"/>
    <property type="match status" value="1"/>
</dbReference>
<dbReference type="SUPFAM" id="SSF55781">
    <property type="entry name" value="GAF domain-like"/>
    <property type="match status" value="1"/>
</dbReference>
<dbReference type="SMART" id="SM00267">
    <property type="entry name" value="GGDEF"/>
    <property type="match status" value="1"/>
</dbReference>